<accession>V5SIK0</accession>
<keyword evidence="2" id="KW-1185">Reference proteome</keyword>
<protein>
    <submittedName>
        <fullName evidence="1">Uncharacterized protein</fullName>
    </submittedName>
</protein>
<sequence length="125" mass="14433">MAKKPAPPLPDPTYWAHLIRERYNDDPDMRMLANQLDQHCIADDLQLVFQRRKAKTPFDDIDADVRSAYRACSVEEELRRIEQANTVNNGRVKLAITNVAKELGVSYQTIDDAWQLAMPGHRRSR</sequence>
<dbReference type="HOGENOM" id="CLU_1989594_0_0_5"/>
<evidence type="ECO:0000313" key="1">
    <source>
        <dbReference type="EMBL" id="AHB50358.1"/>
    </source>
</evidence>
<reference evidence="1 2" key="1">
    <citation type="journal article" date="2014" name="Genome Announc.">
        <title>Complete Genome Sequence of Hyphomicrobium nitrativorans Strain NL23, a Denitrifying Bacterium Isolated from Biofilm of a Methanol-Fed Denitrification System Treating Seawater at the Montreal Biodome.</title>
        <authorList>
            <person name="Martineau C."/>
            <person name="Villeneuve C."/>
            <person name="Mauffrey F."/>
            <person name="Villemur R."/>
        </authorList>
    </citation>
    <scope>NUCLEOTIDE SEQUENCE [LARGE SCALE GENOMIC DNA]</scope>
    <source>
        <strain evidence="1">NL23</strain>
    </source>
</reference>
<dbReference type="PATRIC" id="fig|1029756.8.peg.3057"/>
<organism evidence="1 2">
    <name type="scientific">Hyphomicrobium nitrativorans NL23</name>
    <dbReference type="NCBI Taxonomy" id="1029756"/>
    <lineage>
        <taxon>Bacteria</taxon>
        <taxon>Pseudomonadati</taxon>
        <taxon>Pseudomonadota</taxon>
        <taxon>Alphaproteobacteria</taxon>
        <taxon>Hyphomicrobiales</taxon>
        <taxon>Hyphomicrobiaceae</taxon>
        <taxon>Hyphomicrobium</taxon>
    </lineage>
</organism>
<dbReference type="STRING" id="1029756.W911_14680"/>
<proteinExistence type="predicted"/>
<dbReference type="AlphaFoldDB" id="V5SIK0"/>
<dbReference type="Proteomes" id="UP000018542">
    <property type="component" value="Chromosome"/>
</dbReference>
<dbReference type="EMBL" id="CP006912">
    <property type="protein sequence ID" value="AHB50358.1"/>
    <property type="molecule type" value="Genomic_DNA"/>
</dbReference>
<evidence type="ECO:0000313" key="2">
    <source>
        <dbReference type="Proteomes" id="UP000018542"/>
    </source>
</evidence>
<gene>
    <name evidence="1" type="ORF">W911_14680</name>
</gene>
<name>V5SIK0_9HYPH</name>
<dbReference type="RefSeq" id="WP_023788247.1">
    <property type="nucleotide sequence ID" value="NC_022997.1"/>
</dbReference>
<dbReference type="KEGG" id="hni:W911_14680"/>